<dbReference type="InterPro" id="IPR018062">
    <property type="entry name" value="HTH_AraC-typ_CS"/>
</dbReference>
<dbReference type="PROSITE" id="PS00041">
    <property type="entry name" value="HTH_ARAC_FAMILY_1"/>
    <property type="match status" value="1"/>
</dbReference>
<protein>
    <recommendedName>
        <fullName evidence="3">DNA-3-methyladenine glycosylase II</fullName>
        <ecNumber evidence="3">3.2.2.21</ecNumber>
    </recommendedName>
</protein>
<dbReference type="InterPro" id="IPR051912">
    <property type="entry name" value="Alkylbase_DNA_Glycosylase/TA"/>
</dbReference>
<organism evidence="15 16">
    <name type="scientific">Shewanella sairae</name>
    <dbReference type="NCBI Taxonomy" id="190310"/>
    <lineage>
        <taxon>Bacteria</taxon>
        <taxon>Pseudomonadati</taxon>
        <taxon>Pseudomonadota</taxon>
        <taxon>Gammaproteobacteria</taxon>
        <taxon>Alteromonadales</taxon>
        <taxon>Shewanellaceae</taxon>
        <taxon>Shewanella</taxon>
    </lineage>
</organism>
<dbReference type="SMART" id="SM00478">
    <property type="entry name" value="ENDO3c"/>
    <property type="match status" value="1"/>
</dbReference>
<dbReference type="EC" id="3.2.2.21" evidence="3"/>
<evidence type="ECO:0000313" key="15">
    <source>
        <dbReference type="EMBL" id="GIU47667.1"/>
    </source>
</evidence>
<evidence type="ECO:0000256" key="13">
    <source>
        <dbReference type="ARBA" id="ARBA00023204"/>
    </source>
</evidence>
<accession>A0ABQ4PJC5</accession>
<dbReference type="Gene3D" id="3.30.310.20">
    <property type="entry name" value="DNA-3-methyladenine glycosylase AlkA, N-terminal domain"/>
    <property type="match status" value="1"/>
</dbReference>
<dbReference type="InterPro" id="IPR010316">
    <property type="entry name" value="AlkA_N"/>
</dbReference>
<keyword evidence="6" id="KW-0479">Metal-binding</keyword>
<dbReference type="PANTHER" id="PTHR43003:SF13">
    <property type="entry name" value="DNA-3-METHYLADENINE GLYCOSYLASE 2"/>
    <property type="match status" value="1"/>
</dbReference>
<dbReference type="Proteomes" id="UP000887104">
    <property type="component" value="Unassembled WGS sequence"/>
</dbReference>
<evidence type="ECO:0000313" key="16">
    <source>
        <dbReference type="Proteomes" id="UP000887104"/>
    </source>
</evidence>
<dbReference type="InterPro" id="IPR009057">
    <property type="entry name" value="Homeodomain-like_sf"/>
</dbReference>
<dbReference type="Gene3D" id="1.10.340.30">
    <property type="entry name" value="Hypothetical protein, domain 2"/>
    <property type="match status" value="1"/>
</dbReference>
<dbReference type="InterPro" id="IPR037046">
    <property type="entry name" value="AlkA_N_sf"/>
</dbReference>
<evidence type="ECO:0000256" key="9">
    <source>
        <dbReference type="ARBA" id="ARBA00023015"/>
    </source>
</evidence>
<dbReference type="InterPro" id="IPR003265">
    <property type="entry name" value="HhH-GPD_domain"/>
</dbReference>
<keyword evidence="12" id="KW-0804">Transcription</keyword>
<keyword evidence="11" id="KW-0010">Activator</keyword>
<evidence type="ECO:0000256" key="4">
    <source>
        <dbReference type="ARBA" id="ARBA00022603"/>
    </source>
</evidence>
<keyword evidence="7" id="KW-0227">DNA damage</keyword>
<dbReference type="InterPro" id="IPR004026">
    <property type="entry name" value="Ada_DNA_repair_Zn-bd"/>
</dbReference>
<evidence type="ECO:0000256" key="3">
    <source>
        <dbReference type="ARBA" id="ARBA00012000"/>
    </source>
</evidence>
<keyword evidence="16" id="KW-1185">Reference proteome</keyword>
<dbReference type="InterPro" id="IPR035451">
    <property type="entry name" value="Ada-like_dom_sf"/>
</dbReference>
<keyword evidence="5" id="KW-0808">Transferase</keyword>
<dbReference type="InterPro" id="IPR011257">
    <property type="entry name" value="DNA_glycosylase"/>
</dbReference>
<evidence type="ECO:0000256" key="8">
    <source>
        <dbReference type="ARBA" id="ARBA00022833"/>
    </source>
</evidence>
<keyword evidence="8" id="KW-0862">Zinc</keyword>
<keyword evidence="10" id="KW-0238">DNA-binding</keyword>
<name>A0ABQ4PJC5_9GAMM</name>
<reference evidence="15" key="1">
    <citation type="submission" date="2021-05" db="EMBL/GenBank/DDBJ databases">
        <title>Molecular characterization for Shewanella algae harboring chromosomal blaOXA-55-like strains isolated from clinical and environment sample.</title>
        <authorList>
            <person name="Ohama Y."/>
            <person name="Aoki K."/>
            <person name="Harada S."/>
            <person name="Moriya K."/>
            <person name="Ishii Y."/>
            <person name="Tateda K."/>
        </authorList>
    </citation>
    <scope>NUCLEOTIDE SEQUENCE</scope>
    <source>
        <strain evidence="15">JCM 11563</strain>
    </source>
</reference>
<evidence type="ECO:0000256" key="12">
    <source>
        <dbReference type="ARBA" id="ARBA00023163"/>
    </source>
</evidence>
<evidence type="ECO:0000256" key="1">
    <source>
        <dbReference type="ARBA" id="ARBA00000086"/>
    </source>
</evidence>
<feature type="domain" description="HTH araC/xylS-type" evidence="14">
    <location>
        <begin position="107"/>
        <end position="208"/>
    </location>
</feature>
<dbReference type="InterPro" id="IPR018060">
    <property type="entry name" value="HTH_AraC"/>
</dbReference>
<gene>
    <name evidence="15" type="ORF">TUM4438_27350</name>
</gene>
<dbReference type="EMBL" id="BPEY01000050">
    <property type="protein sequence ID" value="GIU47667.1"/>
    <property type="molecule type" value="Genomic_DNA"/>
</dbReference>
<comment type="catalytic activity">
    <reaction evidence="1">
        <text>Hydrolysis of alkylated DNA, releasing 3-methyladenine, 3-methylguanine, 7-methylguanine and 7-methyladenine.</text>
        <dbReference type="EC" id="3.2.2.21"/>
    </reaction>
</comment>
<dbReference type="SUPFAM" id="SSF55945">
    <property type="entry name" value="TATA-box binding protein-like"/>
    <property type="match status" value="1"/>
</dbReference>
<evidence type="ECO:0000256" key="5">
    <source>
        <dbReference type="ARBA" id="ARBA00022679"/>
    </source>
</evidence>
<evidence type="ECO:0000256" key="2">
    <source>
        <dbReference type="ARBA" id="ARBA00001947"/>
    </source>
</evidence>
<comment type="cofactor">
    <cofactor evidence="2">
        <name>Zn(2+)</name>
        <dbReference type="ChEBI" id="CHEBI:29105"/>
    </cofactor>
</comment>
<dbReference type="Gene3D" id="1.10.10.60">
    <property type="entry name" value="Homeodomain-like"/>
    <property type="match status" value="1"/>
</dbReference>
<keyword evidence="9" id="KW-0805">Transcription regulation</keyword>
<comment type="caution">
    <text evidence="15">The sequence shown here is derived from an EMBL/GenBank/DDBJ whole genome shotgun (WGS) entry which is preliminary data.</text>
</comment>
<evidence type="ECO:0000256" key="6">
    <source>
        <dbReference type="ARBA" id="ARBA00022723"/>
    </source>
</evidence>
<dbReference type="Pfam" id="PF06029">
    <property type="entry name" value="AlkA_N"/>
    <property type="match status" value="1"/>
</dbReference>
<dbReference type="Pfam" id="PF12833">
    <property type="entry name" value="HTH_18"/>
    <property type="match status" value="1"/>
</dbReference>
<dbReference type="PROSITE" id="PS01124">
    <property type="entry name" value="HTH_ARAC_FAMILY_2"/>
    <property type="match status" value="1"/>
</dbReference>
<dbReference type="SUPFAM" id="SSF57884">
    <property type="entry name" value="Ada DNA repair protein, N-terminal domain (N-Ada 10)"/>
    <property type="match status" value="1"/>
</dbReference>
<dbReference type="Pfam" id="PF02805">
    <property type="entry name" value="Ada_Zn_binding"/>
    <property type="match status" value="1"/>
</dbReference>
<evidence type="ECO:0000256" key="10">
    <source>
        <dbReference type="ARBA" id="ARBA00023125"/>
    </source>
</evidence>
<sequence>MLRKISLSPLILGVNMLQQDCQLDKEVCRKARLARDPRFDGQFFIGVLTTKIYCRPICPAVSPKEQNVRYFDSAQQAACVGLRPCLRCRPDSAPRSYAWQGTQTTLNRAKALIDAGVLSGPEGQSVETLSERLGISSRYLRKLFNDKMGISVKGYNQYRQLLLAKQLLHQTELSITQVAFAAGFTSIRRFNETFQQTLQLTPSELRKRTAKSQQNHQANNDVTVNSVNSANNSIGVVALKLQMSFRPPFSWAKQHHFYQVRAVSEMEWLDDELSYGRSFTINEVSGYFSARLDASRHLFNVEIVLENESGLTQLGAVINGIRRVLDLDANISQIDNVLETITPLAEQMSQGLRLPGVWSVFEAGCRAVLGQQVSIVQASKLLNQLVLAYGEERLIGDKYVKLFPTPEAIAIAELTELKMPVARKKALNALAQFVDKNTHAEPDLWIAIKGIGPWTIAYAKMRGLSDPNILLCGDLVVKKRVLALYSEQAEYNDYDYLAISQQLAQKSAPWGSYLTFHLWNLS</sequence>
<dbReference type="SMART" id="SM01009">
    <property type="entry name" value="AlkA_N"/>
    <property type="match status" value="1"/>
</dbReference>
<keyword evidence="4" id="KW-0489">Methyltransferase</keyword>
<keyword evidence="13" id="KW-0234">DNA repair</keyword>
<dbReference type="SMART" id="SM00342">
    <property type="entry name" value="HTH_ARAC"/>
    <property type="match status" value="1"/>
</dbReference>
<dbReference type="SUPFAM" id="SSF46689">
    <property type="entry name" value="Homeodomain-like"/>
    <property type="match status" value="1"/>
</dbReference>
<evidence type="ECO:0000256" key="11">
    <source>
        <dbReference type="ARBA" id="ARBA00023159"/>
    </source>
</evidence>
<dbReference type="Gene3D" id="3.40.10.10">
    <property type="entry name" value="DNA Methylphosphotriester Repair Domain"/>
    <property type="match status" value="1"/>
</dbReference>
<dbReference type="SUPFAM" id="SSF48150">
    <property type="entry name" value="DNA-glycosylase"/>
    <property type="match status" value="1"/>
</dbReference>
<proteinExistence type="predicted"/>
<evidence type="ECO:0000256" key="7">
    <source>
        <dbReference type="ARBA" id="ARBA00022763"/>
    </source>
</evidence>
<dbReference type="PANTHER" id="PTHR43003">
    <property type="entry name" value="DNA-3-METHYLADENINE GLYCOSYLASE"/>
    <property type="match status" value="1"/>
</dbReference>
<evidence type="ECO:0000259" key="14">
    <source>
        <dbReference type="PROSITE" id="PS01124"/>
    </source>
</evidence>